<dbReference type="GO" id="GO:0005506">
    <property type="term" value="F:iron ion binding"/>
    <property type="evidence" value="ECO:0007669"/>
    <property type="project" value="InterPro"/>
</dbReference>
<dbReference type="RefSeq" id="WP_146786172.1">
    <property type="nucleotide sequence ID" value="NZ_BAABIO010000001.1"/>
</dbReference>
<comment type="cofactor">
    <cofactor evidence="1">
        <name>Fe(3+)</name>
        <dbReference type="ChEBI" id="CHEBI:29034"/>
    </cofactor>
</comment>
<dbReference type="Proteomes" id="UP000321204">
    <property type="component" value="Chromosome"/>
</dbReference>
<dbReference type="GO" id="GO:0009055">
    <property type="term" value="F:electron transfer activity"/>
    <property type="evidence" value="ECO:0007669"/>
    <property type="project" value="TreeGrafter"/>
</dbReference>
<keyword evidence="4" id="KW-0249">Electron transport</keyword>
<dbReference type="AlphaFoldDB" id="A0A5B8UIB8"/>
<evidence type="ECO:0000256" key="2">
    <source>
        <dbReference type="ARBA" id="ARBA00022448"/>
    </source>
</evidence>
<accession>A0A5B8UIB8</accession>
<gene>
    <name evidence="7" type="ORF">FSB75_09500</name>
</gene>
<organism evidence="7 8">
    <name type="scientific">Flavisolibacter ginsenosidimutans</name>
    <dbReference type="NCBI Taxonomy" id="661481"/>
    <lineage>
        <taxon>Bacteria</taxon>
        <taxon>Pseudomonadati</taxon>
        <taxon>Bacteroidota</taxon>
        <taxon>Chitinophagia</taxon>
        <taxon>Chitinophagales</taxon>
        <taxon>Chitinophagaceae</taxon>
        <taxon>Flavisolibacter</taxon>
    </lineage>
</organism>
<dbReference type="PANTHER" id="PTHR47627">
    <property type="entry name" value="RUBREDOXIN"/>
    <property type="match status" value="1"/>
</dbReference>
<dbReference type="PANTHER" id="PTHR47627:SF1">
    <property type="entry name" value="RUBREDOXIN-1-RELATED"/>
    <property type="match status" value="1"/>
</dbReference>
<keyword evidence="5" id="KW-0408">Iron</keyword>
<evidence type="ECO:0000256" key="5">
    <source>
        <dbReference type="ARBA" id="ARBA00023004"/>
    </source>
</evidence>
<evidence type="ECO:0000256" key="1">
    <source>
        <dbReference type="ARBA" id="ARBA00001965"/>
    </source>
</evidence>
<dbReference type="InterPro" id="IPR024935">
    <property type="entry name" value="Rubredoxin_dom"/>
</dbReference>
<dbReference type="Pfam" id="PF00301">
    <property type="entry name" value="Rubredoxin"/>
    <property type="match status" value="1"/>
</dbReference>
<name>A0A5B8UIB8_9BACT</name>
<protein>
    <submittedName>
        <fullName evidence="7">Rubredoxin</fullName>
    </submittedName>
</protein>
<dbReference type="GO" id="GO:0043448">
    <property type="term" value="P:alkane catabolic process"/>
    <property type="evidence" value="ECO:0007669"/>
    <property type="project" value="TreeGrafter"/>
</dbReference>
<dbReference type="InterPro" id="IPR050526">
    <property type="entry name" value="Rubredoxin_ET"/>
</dbReference>
<evidence type="ECO:0000256" key="4">
    <source>
        <dbReference type="ARBA" id="ARBA00022982"/>
    </source>
</evidence>
<dbReference type="SUPFAM" id="SSF57802">
    <property type="entry name" value="Rubredoxin-like"/>
    <property type="match status" value="1"/>
</dbReference>
<keyword evidence="8" id="KW-1185">Reference proteome</keyword>
<evidence type="ECO:0000313" key="7">
    <source>
        <dbReference type="EMBL" id="QEC56116.1"/>
    </source>
</evidence>
<dbReference type="OrthoDB" id="9758182at2"/>
<dbReference type="PROSITE" id="PS50903">
    <property type="entry name" value="RUBREDOXIN_LIKE"/>
    <property type="match status" value="1"/>
</dbReference>
<keyword evidence="2" id="KW-0813">Transport</keyword>
<proteinExistence type="predicted"/>
<dbReference type="EMBL" id="CP042433">
    <property type="protein sequence ID" value="QEC56116.1"/>
    <property type="molecule type" value="Genomic_DNA"/>
</dbReference>
<sequence length="486" mass="56063">MQTQPIVINFTGGIVSPGYLTEILEAAQAARVSHVRFGLRQQLRMDVPSNFFKAFLQTCSEKNITVYKAKEAVPNIVSSYPAAGIFTTDSWLREGVYKDVFSLFTHTPQLKINICDSRQSFVPLFTGHINWVSSSAEHFWHLYIRFPKTGKLYRWKELVYTNDLPLLSQRIEQEIIADKFLFFGNEAADGALLYQRVKALTAYVNKPATETVFVDFSLPYYEGFNKAANDYWLGIYRRNEKFSVDFLLDVCQVCLQSRIGQLYTTPWKSIIVKNIDPGTRKLWDYVLGKYRINVRHAANELNWQVEDHNEKGLQLKSLVIRHFDKEDVRTFGLCFAIQTEPASNLFGCVVIRKQQNKNPHRLKALERYDILYKKDFNPNGNEMILFRESVEKDFIGTYLASLCKFFYEDRSATPLLPTKTLQEVVVKKTTVVHQCPRCQTVYVPALGDQLQSIVEGTCFETLPANYSCPLCETPKEEFVEVEWEEG</sequence>
<evidence type="ECO:0000313" key="8">
    <source>
        <dbReference type="Proteomes" id="UP000321204"/>
    </source>
</evidence>
<dbReference type="InterPro" id="IPR024934">
    <property type="entry name" value="Rubredoxin-like_dom"/>
</dbReference>
<dbReference type="Gene3D" id="2.20.28.10">
    <property type="match status" value="1"/>
</dbReference>
<evidence type="ECO:0000259" key="6">
    <source>
        <dbReference type="PROSITE" id="PS50903"/>
    </source>
</evidence>
<reference evidence="7 8" key="1">
    <citation type="journal article" date="2015" name="Int. J. Syst. Evol. Microbiol.">
        <title>Flavisolibacter ginsenosidimutans sp. nov., with ginsenoside-converting activity isolated from soil used for cultivating ginseng.</title>
        <authorList>
            <person name="Zhao Y."/>
            <person name="Liu Q."/>
            <person name="Kang M.S."/>
            <person name="Jin F."/>
            <person name="Yu H."/>
            <person name="Im W.T."/>
        </authorList>
    </citation>
    <scope>NUCLEOTIDE SEQUENCE [LARGE SCALE GENOMIC DNA]</scope>
    <source>
        <strain evidence="7 8">Gsoil 636</strain>
    </source>
</reference>
<evidence type="ECO:0000256" key="3">
    <source>
        <dbReference type="ARBA" id="ARBA00022723"/>
    </source>
</evidence>
<dbReference type="KEGG" id="fgg:FSB75_09500"/>
<feature type="domain" description="Rubredoxin-like" evidence="6">
    <location>
        <begin position="430"/>
        <end position="481"/>
    </location>
</feature>
<keyword evidence="3" id="KW-0479">Metal-binding</keyword>